<dbReference type="GO" id="GO:0046961">
    <property type="term" value="F:proton-transporting ATPase activity, rotational mechanism"/>
    <property type="evidence" value="ECO:0007669"/>
    <property type="project" value="TreeGrafter"/>
</dbReference>
<dbReference type="GO" id="GO:0005886">
    <property type="term" value="C:plasma membrane"/>
    <property type="evidence" value="ECO:0007669"/>
    <property type="project" value="UniProtKB-SubCell"/>
</dbReference>
<dbReference type="PANTHER" id="PTHR33445:SF2">
    <property type="entry name" value="ATP SYNTHASE SUBUNIT B', CHLOROPLASTIC"/>
    <property type="match status" value="1"/>
</dbReference>
<evidence type="ECO:0000256" key="5">
    <source>
        <dbReference type="ARBA" id="ARBA00022781"/>
    </source>
</evidence>
<dbReference type="PANTHER" id="PTHR33445">
    <property type="entry name" value="ATP SYNTHASE SUBUNIT B', CHLOROPLASTIC"/>
    <property type="match status" value="1"/>
</dbReference>
<evidence type="ECO:0000256" key="2">
    <source>
        <dbReference type="ARBA" id="ARBA00022448"/>
    </source>
</evidence>
<dbReference type="STRING" id="1802200.A2812_03225"/>
<evidence type="ECO:0000256" key="11">
    <source>
        <dbReference type="ARBA" id="ARBA00037847"/>
    </source>
</evidence>
<name>A0A1G2HPU5_9BACT</name>
<dbReference type="Gene3D" id="6.10.250.1580">
    <property type="match status" value="1"/>
</dbReference>
<keyword evidence="3 12" id="KW-0138">CF(0)</keyword>
<evidence type="ECO:0000256" key="3">
    <source>
        <dbReference type="ARBA" id="ARBA00022547"/>
    </source>
</evidence>
<gene>
    <name evidence="12" type="primary">atpF</name>
    <name evidence="15" type="ORF">A2812_03225</name>
</gene>
<dbReference type="HAMAP" id="MF_01398">
    <property type="entry name" value="ATP_synth_b_bprime"/>
    <property type="match status" value="1"/>
</dbReference>
<evidence type="ECO:0000256" key="8">
    <source>
        <dbReference type="ARBA" id="ARBA00023136"/>
    </source>
</evidence>
<evidence type="ECO:0000256" key="6">
    <source>
        <dbReference type="ARBA" id="ARBA00022989"/>
    </source>
</evidence>
<dbReference type="Proteomes" id="UP000177190">
    <property type="component" value="Unassembled WGS sequence"/>
</dbReference>
<comment type="caution">
    <text evidence="15">The sequence shown here is derived from an EMBL/GenBank/DDBJ whole genome shotgun (WGS) entry which is preliminary data.</text>
</comment>
<dbReference type="AlphaFoldDB" id="A0A1G2HPU5"/>
<feature type="transmembrane region" description="Helical" evidence="12">
    <location>
        <begin position="12"/>
        <end position="34"/>
    </location>
</feature>
<dbReference type="InterPro" id="IPR050059">
    <property type="entry name" value="ATP_synthase_B_chain"/>
</dbReference>
<keyword evidence="5 12" id="KW-0375">Hydrogen ion transport</keyword>
<evidence type="ECO:0000256" key="13">
    <source>
        <dbReference type="RuleBase" id="RU003848"/>
    </source>
</evidence>
<dbReference type="GO" id="GO:0012505">
    <property type="term" value="C:endomembrane system"/>
    <property type="evidence" value="ECO:0007669"/>
    <property type="project" value="UniProtKB-SubCell"/>
</dbReference>
<proteinExistence type="inferred from homology"/>
<evidence type="ECO:0000313" key="16">
    <source>
        <dbReference type="Proteomes" id="UP000177190"/>
    </source>
</evidence>
<evidence type="ECO:0000313" key="15">
    <source>
        <dbReference type="EMBL" id="OGZ64455.1"/>
    </source>
</evidence>
<keyword evidence="14" id="KW-0175">Coiled coil</keyword>
<dbReference type="Pfam" id="PF00430">
    <property type="entry name" value="ATP-synt_B"/>
    <property type="match status" value="1"/>
</dbReference>
<evidence type="ECO:0000256" key="14">
    <source>
        <dbReference type="SAM" id="Coils"/>
    </source>
</evidence>
<sequence length="166" mass="19193">MNELLEQLGINWSLFLWQAVNFFVILIVLTFFVYKPLLKIIEERSKKIKEGLEKAEQAGIRLKEVDNIAKGKIKEAEAESINIIKNTEEKSKILERELQKQNEEKQVQLQKELQDQLKKQLEENKKLVLAQAGELVKKTIIKTVELKPEAIDDALIKKAVSEINEV</sequence>
<comment type="subunit">
    <text evidence="12">F-type ATPases have 2 components, F(1) - the catalytic core - and F(0) - the membrane proton channel. F(1) has five subunits: alpha(3), beta(3), gamma(1), delta(1), epsilon(1). F(0) has three main subunits: a(1), b(2) and c(10-14). The alpha and beta chains form an alternating ring which encloses part of the gamma chain. F(1) is attached to F(0) by a central stalk formed by the gamma and epsilon chains, while a peripheral stalk is formed by the delta and b chains.</text>
</comment>
<feature type="coiled-coil region" evidence="14">
    <location>
        <begin position="84"/>
        <end position="138"/>
    </location>
</feature>
<dbReference type="GO" id="GO:0046933">
    <property type="term" value="F:proton-transporting ATP synthase activity, rotational mechanism"/>
    <property type="evidence" value="ECO:0007669"/>
    <property type="project" value="UniProtKB-UniRule"/>
</dbReference>
<comment type="function">
    <text evidence="12">Component of the F(0) channel, it forms part of the peripheral stalk, linking F(1) to F(0).</text>
</comment>
<evidence type="ECO:0000256" key="7">
    <source>
        <dbReference type="ARBA" id="ARBA00023065"/>
    </source>
</evidence>
<keyword evidence="9 12" id="KW-0066">ATP synthesis</keyword>
<evidence type="ECO:0000256" key="10">
    <source>
        <dbReference type="ARBA" id="ARBA00025198"/>
    </source>
</evidence>
<evidence type="ECO:0000256" key="4">
    <source>
        <dbReference type="ARBA" id="ARBA00022692"/>
    </source>
</evidence>
<keyword evidence="7 12" id="KW-0406">Ion transport</keyword>
<reference evidence="15 16" key="1">
    <citation type="journal article" date="2016" name="Nat. Commun.">
        <title>Thousands of microbial genomes shed light on interconnected biogeochemical processes in an aquifer system.</title>
        <authorList>
            <person name="Anantharaman K."/>
            <person name="Brown C.T."/>
            <person name="Hug L.A."/>
            <person name="Sharon I."/>
            <person name="Castelle C.J."/>
            <person name="Probst A.J."/>
            <person name="Thomas B.C."/>
            <person name="Singh A."/>
            <person name="Wilkins M.J."/>
            <person name="Karaoz U."/>
            <person name="Brodie E.L."/>
            <person name="Williams K.H."/>
            <person name="Hubbard S.S."/>
            <person name="Banfield J.F."/>
        </authorList>
    </citation>
    <scope>NUCLEOTIDE SEQUENCE [LARGE SCALE GENOMIC DNA]</scope>
</reference>
<keyword evidence="12" id="KW-1003">Cell membrane</keyword>
<dbReference type="InterPro" id="IPR002146">
    <property type="entry name" value="ATP_synth_b/b'su_bac/chlpt"/>
</dbReference>
<accession>A0A1G2HPU5</accession>
<comment type="function">
    <text evidence="10 12">F(1)F(0) ATP synthase produces ATP from ADP in the presence of a proton or sodium gradient. F-type ATPases consist of two structural domains, F(1) containing the extramembraneous catalytic core and F(0) containing the membrane proton channel, linked together by a central stalk and a peripheral stalk. During catalysis, ATP synthesis in the catalytic domain of F(1) is coupled via a rotary mechanism of the central stalk subunits to proton translocation.</text>
</comment>
<organism evidence="15 16">
    <name type="scientific">Candidatus Staskawiczbacteria bacterium RIFCSPHIGHO2_01_FULL_36_16</name>
    <dbReference type="NCBI Taxonomy" id="1802200"/>
    <lineage>
        <taxon>Bacteria</taxon>
        <taxon>Candidatus Staskawicziibacteriota</taxon>
    </lineage>
</organism>
<keyword evidence="4 12" id="KW-0812">Transmembrane</keyword>
<evidence type="ECO:0000256" key="9">
    <source>
        <dbReference type="ARBA" id="ARBA00023310"/>
    </source>
</evidence>
<dbReference type="CDD" id="cd06503">
    <property type="entry name" value="ATP-synt_Fo_b"/>
    <property type="match status" value="1"/>
</dbReference>
<evidence type="ECO:0000256" key="1">
    <source>
        <dbReference type="ARBA" id="ARBA00005513"/>
    </source>
</evidence>
<keyword evidence="8 12" id="KW-0472">Membrane</keyword>
<comment type="similarity">
    <text evidence="1 12 13">Belongs to the ATPase B chain family.</text>
</comment>
<keyword evidence="6 12" id="KW-1133">Transmembrane helix</keyword>
<keyword evidence="2 12" id="KW-0813">Transport</keyword>
<evidence type="ECO:0000256" key="12">
    <source>
        <dbReference type="HAMAP-Rule" id="MF_01398"/>
    </source>
</evidence>
<protein>
    <recommendedName>
        <fullName evidence="12">ATP synthase subunit b</fullName>
    </recommendedName>
    <alternativeName>
        <fullName evidence="12">ATP synthase F(0) sector subunit b</fullName>
    </alternativeName>
    <alternativeName>
        <fullName evidence="12">ATPase subunit I</fullName>
    </alternativeName>
    <alternativeName>
        <fullName evidence="12">F-type ATPase subunit b</fullName>
        <shortName evidence="12">F-ATPase subunit b</shortName>
    </alternativeName>
</protein>
<dbReference type="GO" id="GO:0045259">
    <property type="term" value="C:proton-transporting ATP synthase complex"/>
    <property type="evidence" value="ECO:0007669"/>
    <property type="project" value="UniProtKB-KW"/>
</dbReference>
<dbReference type="EMBL" id="MHOM01000022">
    <property type="protein sequence ID" value="OGZ64455.1"/>
    <property type="molecule type" value="Genomic_DNA"/>
</dbReference>
<comment type="subcellular location">
    <subcellularLocation>
        <location evidence="12">Cell membrane</location>
        <topology evidence="12">Single-pass membrane protein</topology>
    </subcellularLocation>
    <subcellularLocation>
        <location evidence="11">Endomembrane system</location>
        <topology evidence="11">Single-pass membrane protein</topology>
    </subcellularLocation>
</comment>